<feature type="domain" description="Paired" evidence="3">
    <location>
        <begin position="6"/>
        <end position="92"/>
    </location>
</feature>
<evidence type="ECO:0000313" key="4">
    <source>
        <dbReference type="EMBL" id="KAF2889341.1"/>
    </source>
</evidence>
<dbReference type="EMBL" id="VTPC01067894">
    <property type="protein sequence ID" value="KAF2889341.1"/>
    <property type="molecule type" value="Genomic_DNA"/>
</dbReference>
<comment type="caution">
    <text evidence="4">The sequence shown here is derived from an EMBL/GenBank/DDBJ whole genome shotgun (WGS) entry which is preliminary data.</text>
</comment>
<proteinExistence type="predicted"/>
<dbReference type="InterPro" id="IPR036388">
    <property type="entry name" value="WH-like_DNA-bd_sf"/>
</dbReference>
<dbReference type="InterPro" id="IPR009057">
    <property type="entry name" value="Homeodomain-like_sf"/>
</dbReference>
<organism evidence="4 5">
    <name type="scientific">Ignelater luminosus</name>
    <name type="common">Cucubano</name>
    <name type="synonym">Pyrophorus luminosus</name>
    <dbReference type="NCBI Taxonomy" id="2038154"/>
    <lineage>
        <taxon>Eukaryota</taxon>
        <taxon>Metazoa</taxon>
        <taxon>Ecdysozoa</taxon>
        <taxon>Arthropoda</taxon>
        <taxon>Hexapoda</taxon>
        <taxon>Insecta</taxon>
        <taxon>Pterygota</taxon>
        <taxon>Neoptera</taxon>
        <taxon>Endopterygota</taxon>
        <taxon>Coleoptera</taxon>
        <taxon>Polyphaga</taxon>
        <taxon>Elateriformia</taxon>
        <taxon>Elateroidea</taxon>
        <taxon>Elateridae</taxon>
        <taxon>Agrypninae</taxon>
        <taxon>Pyrophorini</taxon>
        <taxon>Ignelater</taxon>
    </lineage>
</organism>
<dbReference type="AlphaFoldDB" id="A0A8K0CPH4"/>
<feature type="non-terminal residue" evidence="4">
    <location>
        <position position="111"/>
    </location>
</feature>
<comment type="subcellular location">
    <subcellularLocation>
        <location evidence="1">Nucleus</location>
    </subcellularLocation>
</comment>
<dbReference type="OrthoDB" id="9996331at2759"/>
<evidence type="ECO:0000256" key="1">
    <source>
        <dbReference type="ARBA" id="ARBA00004123"/>
    </source>
</evidence>
<reference evidence="4" key="1">
    <citation type="submission" date="2019-08" db="EMBL/GenBank/DDBJ databases">
        <title>The genome of the North American firefly Photinus pyralis.</title>
        <authorList>
            <consortium name="Photinus pyralis genome working group"/>
            <person name="Fallon T.R."/>
            <person name="Sander Lower S.E."/>
            <person name="Weng J.-K."/>
        </authorList>
    </citation>
    <scope>NUCLEOTIDE SEQUENCE</scope>
    <source>
        <strain evidence="4">TRF0915ILg1</strain>
        <tissue evidence="4">Whole body</tissue>
    </source>
</reference>
<evidence type="ECO:0000313" key="5">
    <source>
        <dbReference type="Proteomes" id="UP000801492"/>
    </source>
</evidence>
<name>A0A8K0CPH4_IGNLU</name>
<dbReference type="Gene3D" id="1.10.10.10">
    <property type="entry name" value="Winged helix-like DNA-binding domain superfamily/Winged helix DNA-binding domain"/>
    <property type="match status" value="1"/>
</dbReference>
<dbReference type="GO" id="GO:0006355">
    <property type="term" value="P:regulation of DNA-templated transcription"/>
    <property type="evidence" value="ECO:0007669"/>
    <property type="project" value="InterPro"/>
</dbReference>
<dbReference type="GO" id="GO:0005634">
    <property type="term" value="C:nucleus"/>
    <property type="evidence" value="ECO:0007669"/>
    <property type="project" value="UniProtKB-SubCell"/>
</dbReference>
<keyword evidence="5" id="KW-1185">Reference proteome</keyword>
<dbReference type="Proteomes" id="UP000801492">
    <property type="component" value="Unassembled WGS sequence"/>
</dbReference>
<evidence type="ECO:0000259" key="3">
    <source>
        <dbReference type="Pfam" id="PF00292"/>
    </source>
</evidence>
<evidence type="ECO:0000256" key="2">
    <source>
        <dbReference type="ARBA" id="ARBA00022724"/>
    </source>
</evidence>
<accession>A0A8K0CPH4</accession>
<gene>
    <name evidence="4" type="ORF">ILUMI_16832</name>
</gene>
<sequence length="111" mass="12804">MPYVGLSDVQRGRIIANKQGIPHRQIALTLGVSQGVVSKAFARYLELGTLKNKPRQSRRRTTTVRQDRFFLYQIARRNATISYPELQRQLLEATGVRVLVETVQKRLRVQK</sequence>
<dbReference type="SUPFAM" id="SSF46689">
    <property type="entry name" value="Homeodomain-like"/>
    <property type="match status" value="1"/>
</dbReference>
<dbReference type="Pfam" id="PF00292">
    <property type="entry name" value="PAX"/>
    <property type="match status" value="1"/>
</dbReference>
<dbReference type="GO" id="GO:0003677">
    <property type="term" value="F:DNA binding"/>
    <property type="evidence" value="ECO:0007669"/>
    <property type="project" value="InterPro"/>
</dbReference>
<dbReference type="InterPro" id="IPR001523">
    <property type="entry name" value="Paired_dom"/>
</dbReference>
<keyword evidence="2" id="KW-0563">Paired box</keyword>
<protein>
    <recommendedName>
        <fullName evidence="3">Paired domain-containing protein</fullName>
    </recommendedName>
</protein>